<sequence>MGGHASSIDVSSSLSSLFLSRLREIKPLSHLSFSLSSAKSNRRFGIEKVAIDLLSSAESVDDSGSCSSPLVGDESIGAVGMTPPLFRLSASLSRDLLDDEALGVSLGGCSRRRQTSLSVSLLKSKGKPGVVYFNHACLSVSGASKYISLNLKGTERRRREAVMGIVPLEGSILHQVQKMDGSKRHNEGSSDKERDFIFEGLSRNDVFTALS</sequence>
<evidence type="ECO:0000313" key="2">
    <source>
        <dbReference type="Proteomes" id="UP000712281"/>
    </source>
</evidence>
<accession>A0A8S9MK23</accession>
<reference evidence="1" key="1">
    <citation type="submission" date="2019-12" db="EMBL/GenBank/DDBJ databases">
        <title>Genome sequencing and annotation of Brassica cretica.</title>
        <authorList>
            <person name="Studholme D.J."/>
            <person name="Sarris P.F."/>
        </authorList>
    </citation>
    <scope>NUCLEOTIDE SEQUENCE</scope>
    <source>
        <strain evidence="1">PFS-001/15</strain>
        <tissue evidence="1">Leaf</tissue>
    </source>
</reference>
<dbReference type="Proteomes" id="UP000712281">
    <property type="component" value="Unassembled WGS sequence"/>
</dbReference>
<dbReference type="AlphaFoldDB" id="A0A8S9MK23"/>
<protein>
    <submittedName>
        <fullName evidence="1">Uncharacterized protein</fullName>
    </submittedName>
</protein>
<dbReference type="EMBL" id="QGKW02000007">
    <property type="protein sequence ID" value="KAF2617779.1"/>
    <property type="molecule type" value="Genomic_DNA"/>
</dbReference>
<evidence type="ECO:0000313" key="1">
    <source>
        <dbReference type="EMBL" id="KAF2617779.1"/>
    </source>
</evidence>
<gene>
    <name evidence="1" type="ORF">F2Q68_00040881</name>
</gene>
<proteinExistence type="predicted"/>
<comment type="caution">
    <text evidence="1">The sequence shown here is derived from an EMBL/GenBank/DDBJ whole genome shotgun (WGS) entry which is preliminary data.</text>
</comment>
<name>A0A8S9MK23_BRACR</name>
<organism evidence="1 2">
    <name type="scientific">Brassica cretica</name>
    <name type="common">Mustard</name>
    <dbReference type="NCBI Taxonomy" id="69181"/>
    <lineage>
        <taxon>Eukaryota</taxon>
        <taxon>Viridiplantae</taxon>
        <taxon>Streptophyta</taxon>
        <taxon>Embryophyta</taxon>
        <taxon>Tracheophyta</taxon>
        <taxon>Spermatophyta</taxon>
        <taxon>Magnoliopsida</taxon>
        <taxon>eudicotyledons</taxon>
        <taxon>Gunneridae</taxon>
        <taxon>Pentapetalae</taxon>
        <taxon>rosids</taxon>
        <taxon>malvids</taxon>
        <taxon>Brassicales</taxon>
        <taxon>Brassicaceae</taxon>
        <taxon>Brassiceae</taxon>
        <taxon>Brassica</taxon>
    </lineage>
</organism>